<keyword evidence="2" id="KW-0812">Transmembrane</keyword>
<keyword evidence="2" id="KW-1133">Transmembrane helix</keyword>
<feature type="transmembrane region" description="Helical" evidence="2">
    <location>
        <begin position="63"/>
        <end position="91"/>
    </location>
</feature>
<feature type="transmembrane region" description="Helical" evidence="2">
    <location>
        <begin position="290"/>
        <end position="312"/>
    </location>
</feature>
<dbReference type="InterPro" id="IPR002528">
    <property type="entry name" value="MATE_fam"/>
</dbReference>
<protein>
    <submittedName>
        <fullName evidence="3">Multidrug resistance protein, MATE family</fullName>
    </submittedName>
</protein>
<feature type="transmembrane region" description="Helical" evidence="2">
    <location>
        <begin position="439"/>
        <end position="458"/>
    </location>
</feature>
<feature type="transmembrane region" description="Helical" evidence="2">
    <location>
        <begin position="333"/>
        <end position="353"/>
    </location>
</feature>
<dbReference type="InterPro" id="IPR050222">
    <property type="entry name" value="MATE_MdtK"/>
</dbReference>
<feature type="transmembrane region" description="Helical" evidence="2">
    <location>
        <begin position="152"/>
        <end position="171"/>
    </location>
</feature>
<proteinExistence type="predicted"/>
<feature type="transmembrane region" description="Helical" evidence="2">
    <location>
        <begin position="178"/>
        <end position="197"/>
    </location>
</feature>
<reference evidence="3" key="1">
    <citation type="submission" date="2019-02" db="EMBL/GenBank/DDBJ databases">
        <authorList>
            <person name="Gruber-Vodicka R. H."/>
            <person name="Seah K. B. B."/>
        </authorList>
    </citation>
    <scope>NUCLEOTIDE SEQUENCE</scope>
    <source>
        <strain evidence="3">BECK_BZ126</strain>
    </source>
</reference>
<dbReference type="PANTHER" id="PTHR43298:SF2">
    <property type="entry name" value="FMN_FAD EXPORTER YEEO-RELATED"/>
    <property type="match status" value="1"/>
</dbReference>
<feature type="transmembrane region" description="Helical" evidence="2">
    <location>
        <begin position="373"/>
        <end position="391"/>
    </location>
</feature>
<feature type="transmembrane region" description="Helical" evidence="2">
    <location>
        <begin position="412"/>
        <end position="433"/>
    </location>
</feature>
<dbReference type="Pfam" id="PF01554">
    <property type="entry name" value="MatE"/>
    <property type="match status" value="2"/>
</dbReference>
<feature type="transmembrane region" description="Helical" evidence="2">
    <location>
        <begin position="112"/>
        <end position="132"/>
    </location>
</feature>
<name>A0A450ZZF1_9GAMM</name>
<dbReference type="GO" id="GO:0015297">
    <property type="term" value="F:antiporter activity"/>
    <property type="evidence" value="ECO:0007669"/>
    <property type="project" value="InterPro"/>
</dbReference>
<dbReference type="AlphaFoldDB" id="A0A450ZZF1"/>
<organism evidence="3">
    <name type="scientific">Candidatus Kentrum sp. TC</name>
    <dbReference type="NCBI Taxonomy" id="2126339"/>
    <lineage>
        <taxon>Bacteria</taxon>
        <taxon>Pseudomonadati</taxon>
        <taxon>Pseudomonadota</taxon>
        <taxon>Gammaproteobacteria</taxon>
        <taxon>Candidatus Kentrum</taxon>
    </lineage>
</organism>
<dbReference type="GO" id="GO:0005886">
    <property type="term" value="C:plasma membrane"/>
    <property type="evidence" value="ECO:0007669"/>
    <property type="project" value="TreeGrafter"/>
</dbReference>
<evidence type="ECO:0000313" key="3">
    <source>
        <dbReference type="EMBL" id="VFK59174.1"/>
    </source>
</evidence>
<dbReference type="PANTHER" id="PTHR43298">
    <property type="entry name" value="MULTIDRUG RESISTANCE PROTEIN NORM-RELATED"/>
    <property type="match status" value="1"/>
</dbReference>
<dbReference type="GO" id="GO:0042910">
    <property type="term" value="F:xenobiotic transmembrane transporter activity"/>
    <property type="evidence" value="ECO:0007669"/>
    <property type="project" value="InterPro"/>
</dbReference>
<keyword evidence="2" id="KW-0472">Membrane</keyword>
<sequence>MTKLHSTTGVDRIPRGAFGFGVFSISEFSATFSVALPLAIGFVGERLIGITDSIMLGRIGPEALSASGLALSIYNLIMISGLGMIFPMLVLAAQARGGNRFRTVPLIIRQGLWVCGILVAPGSAILWCVTPILILTGQEPHIARMAGDYMDFYLWTLFPALSTFGFSLAFTAMGRAGIVALIVCMEVAINAVLDYALVLGRFGFPAMGMEGAGLASIAAYGVGHMIFFILLAFHRFFRSTAKYLHAWWPRWHILKRFFHLGAPKAIEVLMRTGLYSGFSLLSGWIGVQALVMYTIVFEAVMAIVAMTVAVASTGAARTGMAYAGGDHAAIHRALNASILTLFVLLAPMMALFLFFPEWIVMLFLGFGSSEARALTSLVSPVLISAAFFLLAEGMRVVISQALNSLSDMKTPSLIAVLMYWGVAFPLGALLGFVVEFGVLGFWIGLALGMATIAVAYIVRFQRLVGTQSVAQRF</sequence>
<accession>A0A450ZZF1</accession>
<feature type="transmembrane region" description="Helical" evidence="2">
    <location>
        <begin position="217"/>
        <end position="237"/>
    </location>
</feature>
<feature type="transmembrane region" description="Helical" evidence="2">
    <location>
        <begin position="20"/>
        <end position="43"/>
    </location>
</feature>
<gene>
    <name evidence="3" type="ORF">BECKTC1821F_GA0114240_103012</name>
</gene>
<evidence type="ECO:0000256" key="2">
    <source>
        <dbReference type="SAM" id="Phobius"/>
    </source>
</evidence>
<evidence type="ECO:0000256" key="1">
    <source>
        <dbReference type="ARBA" id="ARBA00022448"/>
    </source>
</evidence>
<dbReference type="EMBL" id="CAADFW010000030">
    <property type="protein sequence ID" value="VFK59174.1"/>
    <property type="molecule type" value="Genomic_DNA"/>
</dbReference>
<keyword evidence="1" id="KW-0813">Transport</keyword>